<reference evidence="1" key="1">
    <citation type="submission" date="2021-02" db="EMBL/GenBank/DDBJ databases">
        <authorList>
            <person name="Nowell W R."/>
        </authorList>
    </citation>
    <scope>NUCLEOTIDE SEQUENCE</scope>
    <source>
        <strain evidence="1">Ploen Becks lab</strain>
    </source>
</reference>
<name>A0A813U6B6_9BILA</name>
<gene>
    <name evidence="1" type="ORF">OXX778_LOCUS7639</name>
</gene>
<dbReference type="Proteomes" id="UP000663879">
    <property type="component" value="Unassembled WGS sequence"/>
</dbReference>
<proteinExistence type="predicted"/>
<evidence type="ECO:0000313" key="1">
    <source>
        <dbReference type="EMBL" id="CAF0824347.1"/>
    </source>
</evidence>
<accession>A0A813U6B6</accession>
<sequence>MSETRKGLQLLLKETEKIGRDLGIKFNPKKTNIMIFNRNCKRTVRSKKEDGWQESIMFDGEVIKEAGNIKYLGYELDTKNNNKMHNNNKIKTEINDLRITEGNIIKRMIGVSDRCRTRNLFLALNITPTKTFIKNSKTEFLIRLIDNK</sequence>
<keyword evidence="2" id="KW-1185">Reference proteome</keyword>
<evidence type="ECO:0000313" key="2">
    <source>
        <dbReference type="Proteomes" id="UP000663879"/>
    </source>
</evidence>
<dbReference type="AlphaFoldDB" id="A0A813U6B6"/>
<dbReference type="OrthoDB" id="10014409at2759"/>
<dbReference type="EMBL" id="CAJNOC010000987">
    <property type="protein sequence ID" value="CAF0824347.1"/>
    <property type="molecule type" value="Genomic_DNA"/>
</dbReference>
<protein>
    <submittedName>
        <fullName evidence="1">Uncharacterized protein</fullName>
    </submittedName>
</protein>
<organism evidence="1 2">
    <name type="scientific">Brachionus calyciflorus</name>
    <dbReference type="NCBI Taxonomy" id="104777"/>
    <lineage>
        <taxon>Eukaryota</taxon>
        <taxon>Metazoa</taxon>
        <taxon>Spiralia</taxon>
        <taxon>Gnathifera</taxon>
        <taxon>Rotifera</taxon>
        <taxon>Eurotatoria</taxon>
        <taxon>Monogononta</taxon>
        <taxon>Pseudotrocha</taxon>
        <taxon>Ploima</taxon>
        <taxon>Brachionidae</taxon>
        <taxon>Brachionus</taxon>
    </lineage>
</organism>
<comment type="caution">
    <text evidence="1">The sequence shown here is derived from an EMBL/GenBank/DDBJ whole genome shotgun (WGS) entry which is preliminary data.</text>
</comment>